<evidence type="ECO:0000313" key="3">
    <source>
        <dbReference type="Proteomes" id="UP001186944"/>
    </source>
</evidence>
<evidence type="ECO:0000313" key="2">
    <source>
        <dbReference type="EMBL" id="KAK3100632.1"/>
    </source>
</evidence>
<reference evidence="2" key="1">
    <citation type="submission" date="2019-08" db="EMBL/GenBank/DDBJ databases">
        <title>The improved chromosome-level genome for the pearl oyster Pinctada fucata martensii using PacBio sequencing and Hi-C.</title>
        <authorList>
            <person name="Zheng Z."/>
        </authorList>
    </citation>
    <scope>NUCLEOTIDE SEQUENCE</scope>
    <source>
        <strain evidence="2">ZZ-2019</strain>
        <tissue evidence="2">Adductor muscle</tissue>
    </source>
</reference>
<sequence>MCCPIRPKSVSKFCRLNSNNSGGLRSAVLKPALEKVFDFGPMPPIVLENELFDDRRPDRPRILAEMGNAQGGCSACCIRQSQDNKQEEVDLEAQGEELLDEDVSGIASALPPRTVTLRDDEIQKIVDVWNRKQREREERDDSVLNPEHQFSIALLMNDESLAKRLLHHISDEEILSKLYHDPLSKPEVKQVIIERAREIAAKRFGLSNSFVGHRVSSKDGKYNIQSVIVGFSAWTSNVKIRYVMGIAVEIRNYRYVNDEAERVEKVRRKSKDELTDPETEVLRGCIRKYSTRLWRRHSNLNIISACSIKSKNNGKEMKRQPCIVLYCSVKGVIPYLEKPFPKLLHSLDGQDVPVDVREGYFQFAGSTIENESEGRTSARTETPMQKTFPVFTSELFKTRALNKEGTVGPFVELSEGKTGFITCAHSVFDCSRQTEFSFPQDNVLPNDISISIKLEENDKLEDREIQCKVVEAVFTTRSEDKSKREPSLDAAIVELPDNLVPECEMKILSNSQIVQCGYDDADFVEFRTGELIKRMTDNFRKFEVLKCGAQTGLTIGAFKLNGIQLKHSDFRFTSNGKPWTFDSHYQIMQGQYEISSRSDETFIGPGDSGASVYVKGRFGELYLYSHHFRRTGLKVQELARALRLKEVHREESLLLDQRHLLDQSPGAISADLKQSPSQRIPLSEIKVQITQKKTTKSTVQKLQPDNEANSKPAWNKTASKRSSSETKEVDPKESMDSKQSVTESGVDEIGESKDPITKEQTSNLKTTTSEVFNTHVKTTEGVSEKHESNDQTETEPVSFSRYCGTSNNRRQNFKTN</sequence>
<accession>A0AA88Y9L6</accession>
<comment type="caution">
    <text evidence="2">The sequence shown here is derived from an EMBL/GenBank/DDBJ whole genome shotgun (WGS) entry which is preliminary data.</text>
</comment>
<organism evidence="2 3">
    <name type="scientific">Pinctada imbricata</name>
    <name type="common">Atlantic pearl-oyster</name>
    <name type="synonym">Pinctada martensii</name>
    <dbReference type="NCBI Taxonomy" id="66713"/>
    <lineage>
        <taxon>Eukaryota</taxon>
        <taxon>Metazoa</taxon>
        <taxon>Spiralia</taxon>
        <taxon>Lophotrochozoa</taxon>
        <taxon>Mollusca</taxon>
        <taxon>Bivalvia</taxon>
        <taxon>Autobranchia</taxon>
        <taxon>Pteriomorphia</taxon>
        <taxon>Pterioida</taxon>
        <taxon>Pterioidea</taxon>
        <taxon>Pteriidae</taxon>
        <taxon>Pinctada</taxon>
    </lineage>
</organism>
<protein>
    <submittedName>
        <fullName evidence="2">Uncharacterized protein</fullName>
    </submittedName>
</protein>
<feature type="compositionally biased region" description="Polar residues" evidence="1">
    <location>
        <begin position="758"/>
        <end position="776"/>
    </location>
</feature>
<proteinExistence type="predicted"/>
<keyword evidence="3" id="KW-1185">Reference proteome</keyword>
<evidence type="ECO:0000256" key="1">
    <source>
        <dbReference type="SAM" id="MobiDB-lite"/>
    </source>
</evidence>
<feature type="compositionally biased region" description="Polar residues" evidence="1">
    <location>
        <begin position="803"/>
        <end position="816"/>
    </location>
</feature>
<gene>
    <name evidence="2" type="ORF">FSP39_022812</name>
</gene>
<feature type="compositionally biased region" description="Low complexity" evidence="1">
    <location>
        <begin position="691"/>
        <end position="703"/>
    </location>
</feature>
<feature type="compositionally biased region" description="Basic and acidic residues" evidence="1">
    <location>
        <begin position="722"/>
        <end position="736"/>
    </location>
</feature>
<feature type="region of interest" description="Disordered" evidence="1">
    <location>
        <begin position="691"/>
        <end position="816"/>
    </location>
</feature>
<dbReference type="AlphaFoldDB" id="A0AA88Y9L6"/>
<name>A0AA88Y9L6_PINIB</name>
<dbReference type="Proteomes" id="UP001186944">
    <property type="component" value="Unassembled WGS sequence"/>
</dbReference>
<dbReference type="EMBL" id="VSWD01000006">
    <property type="protein sequence ID" value="KAK3100632.1"/>
    <property type="molecule type" value="Genomic_DNA"/>
</dbReference>